<reference evidence="1 2" key="1">
    <citation type="submission" date="2024-11" db="EMBL/GenBank/DDBJ databases">
        <title>Chromosome-level genome assembly of Eucalyptus globulus Labill. provides insights into its genome evolution.</title>
        <authorList>
            <person name="Li X."/>
        </authorList>
    </citation>
    <scope>NUCLEOTIDE SEQUENCE [LARGE SCALE GENOMIC DNA]</scope>
    <source>
        <strain evidence="1">CL2024</strain>
        <tissue evidence="1">Fresh tender leaves</tissue>
    </source>
</reference>
<evidence type="ECO:0000313" key="1">
    <source>
        <dbReference type="EMBL" id="KAL3754191.1"/>
    </source>
</evidence>
<proteinExistence type="predicted"/>
<keyword evidence="2" id="KW-1185">Reference proteome</keyword>
<dbReference type="Proteomes" id="UP001634007">
    <property type="component" value="Unassembled WGS sequence"/>
</dbReference>
<organism evidence="1 2">
    <name type="scientific">Eucalyptus globulus</name>
    <name type="common">Tasmanian blue gum</name>
    <dbReference type="NCBI Taxonomy" id="34317"/>
    <lineage>
        <taxon>Eukaryota</taxon>
        <taxon>Viridiplantae</taxon>
        <taxon>Streptophyta</taxon>
        <taxon>Embryophyta</taxon>
        <taxon>Tracheophyta</taxon>
        <taxon>Spermatophyta</taxon>
        <taxon>Magnoliopsida</taxon>
        <taxon>eudicotyledons</taxon>
        <taxon>Gunneridae</taxon>
        <taxon>Pentapetalae</taxon>
        <taxon>rosids</taxon>
        <taxon>malvids</taxon>
        <taxon>Myrtales</taxon>
        <taxon>Myrtaceae</taxon>
        <taxon>Myrtoideae</taxon>
        <taxon>Eucalypteae</taxon>
        <taxon>Eucalyptus</taxon>
    </lineage>
</organism>
<accession>A0ABD3LWM0</accession>
<name>A0ABD3LWM0_EUCGL</name>
<dbReference type="EMBL" id="JBJKBG010000001">
    <property type="protein sequence ID" value="KAL3754191.1"/>
    <property type="molecule type" value="Genomic_DNA"/>
</dbReference>
<protein>
    <submittedName>
        <fullName evidence="1">Uncharacterized protein</fullName>
    </submittedName>
</protein>
<sequence length="95" mass="10629">MNSEKSGMMRKRKVHVDLSAIEIEPEMGKKVDEEGEDEPLSLKVHLFHAPGLNCCVIPMLGSRTKVNMDAIKAGLEHPPHPYFSSILLNQYAKKS</sequence>
<dbReference type="AlphaFoldDB" id="A0ABD3LWM0"/>
<evidence type="ECO:0000313" key="2">
    <source>
        <dbReference type="Proteomes" id="UP001634007"/>
    </source>
</evidence>
<comment type="caution">
    <text evidence="1">The sequence shown here is derived from an EMBL/GenBank/DDBJ whole genome shotgun (WGS) entry which is preliminary data.</text>
</comment>
<gene>
    <name evidence="1" type="ORF">ACJRO7_001440</name>
</gene>